<dbReference type="PANTHER" id="PTHR19879">
    <property type="entry name" value="TRANSCRIPTION INITIATION FACTOR TFIID"/>
    <property type="match status" value="1"/>
</dbReference>
<keyword evidence="2 7" id="KW-0349">Heme</keyword>
<evidence type="ECO:0000256" key="6">
    <source>
        <dbReference type="PROSITE-ProRule" id="PRU00221"/>
    </source>
</evidence>
<dbReference type="GO" id="GO:0009055">
    <property type="term" value="F:electron transfer activity"/>
    <property type="evidence" value="ECO:0007669"/>
    <property type="project" value="InterPro"/>
</dbReference>
<dbReference type="PROSITE" id="PS50082">
    <property type="entry name" value="WD_REPEATS_2"/>
    <property type="match status" value="5"/>
</dbReference>
<protein>
    <submittedName>
        <fullName evidence="10">Cytochrome c</fullName>
    </submittedName>
</protein>
<dbReference type="InterPro" id="IPR002327">
    <property type="entry name" value="Cyt_c_1A/1B"/>
</dbReference>
<dbReference type="GO" id="GO:0046872">
    <property type="term" value="F:metal ion binding"/>
    <property type="evidence" value="ECO:0007669"/>
    <property type="project" value="UniProtKB-KW"/>
</dbReference>
<feature type="domain" description="Cytochrome c" evidence="9">
    <location>
        <begin position="325"/>
        <end position="426"/>
    </location>
</feature>
<reference evidence="10 11" key="1">
    <citation type="submission" date="2016-11" db="EMBL/GenBank/DDBJ databases">
        <authorList>
            <person name="Jaros S."/>
            <person name="Januszkiewicz K."/>
            <person name="Wedrychowicz H."/>
        </authorList>
    </citation>
    <scope>NUCLEOTIDE SEQUENCE [LARGE SCALE GENOMIC DNA]</scope>
    <source>
        <strain evidence="10 11">GAS138</strain>
    </source>
</reference>
<keyword evidence="1" id="KW-0813">Transport</keyword>
<evidence type="ECO:0000313" key="11">
    <source>
        <dbReference type="Proteomes" id="UP000189796"/>
    </source>
</evidence>
<evidence type="ECO:0000313" key="10">
    <source>
        <dbReference type="EMBL" id="SHH75464.1"/>
    </source>
</evidence>
<feature type="repeat" description="WD" evidence="6">
    <location>
        <begin position="67"/>
        <end position="97"/>
    </location>
</feature>
<feature type="repeat" description="WD" evidence="6">
    <location>
        <begin position="25"/>
        <end position="66"/>
    </location>
</feature>
<dbReference type="Pfam" id="PF00034">
    <property type="entry name" value="Cytochrom_C"/>
    <property type="match status" value="1"/>
</dbReference>
<feature type="repeat" description="WD" evidence="6">
    <location>
        <begin position="108"/>
        <end position="149"/>
    </location>
</feature>
<dbReference type="Pfam" id="PF00400">
    <property type="entry name" value="WD40"/>
    <property type="match status" value="6"/>
</dbReference>
<dbReference type="PRINTS" id="PR00604">
    <property type="entry name" value="CYTCHRMECIAB"/>
</dbReference>
<dbReference type="Proteomes" id="UP000189796">
    <property type="component" value="Chromosome I"/>
</dbReference>
<dbReference type="SUPFAM" id="SSF46626">
    <property type="entry name" value="Cytochrome c"/>
    <property type="match status" value="1"/>
</dbReference>
<keyword evidence="5 7" id="KW-0408">Iron</keyword>
<dbReference type="RefSeq" id="WP_079604479.1">
    <property type="nucleotide sequence ID" value="NZ_LT670817.1"/>
</dbReference>
<organism evidence="10 11">
    <name type="scientific">Bradyrhizobium erythrophlei</name>
    <dbReference type="NCBI Taxonomy" id="1437360"/>
    <lineage>
        <taxon>Bacteria</taxon>
        <taxon>Pseudomonadati</taxon>
        <taxon>Pseudomonadota</taxon>
        <taxon>Alphaproteobacteria</taxon>
        <taxon>Hyphomicrobiales</taxon>
        <taxon>Nitrobacteraceae</taxon>
        <taxon>Bradyrhizobium</taxon>
    </lineage>
</organism>
<dbReference type="Gene3D" id="1.10.760.10">
    <property type="entry name" value="Cytochrome c-like domain"/>
    <property type="match status" value="1"/>
</dbReference>
<name>A0A1M5VK75_9BRAD</name>
<feature type="repeat" description="WD" evidence="6">
    <location>
        <begin position="271"/>
        <end position="312"/>
    </location>
</feature>
<dbReference type="CDD" id="cd00200">
    <property type="entry name" value="WD40"/>
    <property type="match status" value="1"/>
</dbReference>
<evidence type="ECO:0000256" key="3">
    <source>
        <dbReference type="ARBA" id="ARBA00022723"/>
    </source>
</evidence>
<evidence type="ECO:0000256" key="5">
    <source>
        <dbReference type="ARBA" id="ARBA00023004"/>
    </source>
</evidence>
<evidence type="ECO:0000256" key="4">
    <source>
        <dbReference type="ARBA" id="ARBA00022982"/>
    </source>
</evidence>
<evidence type="ECO:0000259" key="9">
    <source>
        <dbReference type="PROSITE" id="PS51007"/>
    </source>
</evidence>
<accession>A0A1M5VK75</accession>
<dbReference type="SMART" id="SM00320">
    <property type="entry name" value="WD40"/>
    <property type="match status" value="7"/>
</dbReference>
<feature type="repeat" description="WD" evidence="6">
    <location>
        <begin position="149"/>
        <end position="180"/>
    </location>
</feature>
<evidence type="ECO:0000256" key="2">
    <source>
        <dbReference type="ARBA" id="ARBA00022617"/>
    </source>
</evidence>
<dbReference type="PANTHER" id="PTHR19879:SF9">
    <property type="entry name" value="TRANSCRIPTION INITIATION FACTOR TFIID SUBUNIT 5"/>
    <property type="match status" value="1"/>
</dbReference>
<dbReference type="GO" id="GO:0020037">
    <property type="term" value="F:heme binding"/>
    <property type="evidence" value="ECO:0007669"/>
    <property type="project" value="InterPro"/>
</dbReference>
<keyword evidence="6" id="KW-0853">WD repeat</keyword>
<dbReference type="EMBL" id="LT670817">
    <property type="protein sequence ID" value="SHH75464.1"/>
    <property type="molecule type" value="Genomic_DNA"/>
</dbReference>
<evidence type="ECO:0000256" key="1">
    <source>
        <dbReference type="ARBA" id="ARBA00022448"/>
    </source>
</evidence>
<dbReference type="OrthoDB" id="9805828at2"/>
<dbReference type="InterPro" id="IPR036322">
    <property type="entry name" value="WD40_repeat_dom_sf"/>
</dbReference>
<dbReference type="InterPro" id="IPR036909">
    <property type="entry name" value="Cyt_c-like_dom_sf"/>
</dbReference>
<dbReference type="Gene3D" id="2.130.10.10">
    <property type="entry name" value="YVTN repeat-like/Quinoprotein amine dehydrogenase"/>
    <property type="match status" value="2"/>
</dbReference>
<sequence length="428" mass="44325">MNWRLYLCSIAAALSLGVEAAWAQLSGHGGPVRAIAISADGKHVLSGSFDTSAIRWSLATESAEQVLRFHSDAVNAVAFLKDGRVATAGADARIAVWTAGRQQPDQVFEGHRAPIVGLAVSPDGSMLASASWDRTVRLWPLGSSAQRVLEGHSQNVNGVAFMPDGKSLVSIGYDLTLRIWPLPEGPPDVITLTSPLNAVAIAPDGEIAAGGADGKVRFLTAGAMETGEIQAGPAPIVALAMSPDGSLIAAAGIGGAIAVIDRTARSVLRTLGGPGFPVWSVAFLPDNAAVLTGGADGAIRRWNALTGDPIGSSLRGTPADPLAAFAGDHGAEIFRACVACHTLSEKDNARAGPTLAGLFGRRIASLPGYRFSDALKSMSIVWTPETVAKLFEVGPNAYTPGTKMPEQRIGSPEGRKALTDFLARATTK</sequence>
<evidence type="ECO:0000256" key="8">
    <source>
        <dbReference type="SAM" id="SignalP"/>
    </source>
</evidence>
<keyword evidence="3 7" id="KW-0479">Metal-binding</keyword>
<gene>
    <name evidence="10" type="ORF">SAMN05443248_6011</name>
</gene>
<dbReference type="PROSITE" id="PS50294">
    <property type="entry name" value="WD_REPEATS_REGION"/>
    <property type="match status" value="4"/>
</dbReference>
<dbReference type="InterPro" id="IPR001680">
    <property type="entry name" value="WD40_rpt"/>
</dbReference>
<feature type="chain" id="PRO_5012680403" evidence="8">
    <location>
        <begin position="24"/>
        <end position="428"/>
    </location>
</feature>
<dbReference type="InterPro" id="IPR015943">
    <property type="entry name" value="WD40/YVTN_repeat-like_dom_sf"/>
</dbReference>
<dbReference type="PROSITE" id="PS51007">
    <property type="entry name" value="CYTC"/>
    <property type="match status" value="1"/>
</dbReference>
<keyword evidence="8" id="KW-0732">Signal</keyword>
<proteinExistence type="predicted"/>
<dbReference type="InterPro" id="IPR009056">
    <property type="entry name" value="Cyt_c-like_dom"/>
</dbReference>
<evidence type="ECO:0000256" key="7">
    <source>
        <dbReference type="PROSITE-ProRule" id="PRU00433"/>
    </source>
</evidence>
<feature type="signal peptide" evidence="8">
    <location>
        <begin position="1"/>
        <end position="23"/>
    </location>
</feature>
<dbReference type="AlphaFoldDB" id="A0A1M5VK75"/>
<keyword evidence="4" id="KW-0249">Electron transport</keyword>
<dbReference type="SUPFAM" id="SSF50978">
    <property type="entry name" value="WD40 repeat-like"/>
    <property type="match status" value="1"/>
</dbReference>